<organism evidence="2 3">
    <name type="scientific">Aneurinibacillus aneurinilyticus</name>
    <name type="common">Bacillus aneurinolyticus</name>
    <dbReference type="NCBI Taxonomy" id="1391"/>
    <lineage>
        <taxon>Bacteria</taxon>
        <taxon>Bacillati</taxon>
        <taxon>Bacillota</taxon>
        <taxon>Bacilli</taxon>
        <taxon>Bacillales</taxon>
        <taxon>Paenibacillaceae</taxon>
        <taxon>Aneurinibacillus group</taxon>
        <taxon>Aneurinibacillus</taxon>
    </lineage>
</organism>
<proteinExistence type="predicted"/>
<accession>A0A848CN66</accession>
<evidence type="ECO:0000256" key="1">
    <source>
        <dbReference type="SAM" id="MobiDB-lite"/>
    </source>
</evidence>
<comment type="caution">
    <text evidence="2">The sequence shown here is derived from an EMBL/GenBank/DDBJ whole genome shotgun (WGS) entry which is preliminary data.</text>
</comment>
<dbReference type="RefSeq" id="WP_168974494.1">
    <property type="nucleotide sequence ID" value="NZ_JABAGO010000002.1"/>
</dbReference>
<feature type="region of interest" description="Disordered" evidence="1">
    <location>
        <begin position="1"/>
        <end position="26"/>
    </location>
</feature>
<gene>
    <name evidence="2" type="ORF">HF838_03425</name>
</gene>
<evidence type="ECO:0000313" key="3">
    <source>
        <dbReference type="Proteomes" id="UP000561326"/>
    </source>
</evidence>
<name>A0A848CN66_ANEAE</name>
<reference evidence="2 3" key="1">
    <citation type="submission" date="2020-04" db="EMBL/GenBank/DDBJ databases">
        <authorList>
            <person name="Hitch T.C.A."/>
            <person name="Wylensek D."/>
            <person name="Clavel T."/>
        </authorList>
    </citation>
    <scope>NUCLEOTIDE SEQUENCE [LARGE SCALE GENOMIC DNA]</scope>
    <source>
        <strain evidence="2 3">WB01_D5_05</strain>
    </source>
</reference>
<dbReference type="AlphaFoldDB" id="A0A848CN66"/>
<evidence type="ECO:0000313" key="2">
    <source>
        <dbReference type="EMBL" id="NME97303.1"/>
    </source>
</evidence>
<sequence length="59" mass="6370">MKTRVILPNPKSKKKNGNVKRSGNKKENCSIAPVDYPYTGASMVHASACSFVLSATRST</sequence>
<protein>
    <submittedName>
        <fullName evidence="2">Uncharacterized protein</fullName>
    </submittedName>
</protein>
<dbReference type="Proteomes" id="UP000561326">
    <property type="component" value="Unassembled WGS sequence"/>
</dbReference>
<dbReference type="EMBL" id="JABAGO010000002">
    <property type="protein sequence ID" value="NME97303.1"/>
    <property type="molecule type" value="Genomic_DNA"/>
</dbReference>